<accession>A0A1J1HW21</accession>
<sequence length="62" mass="7212">MMMTKKFVERRENPLIIKFVCGFSKHSIYVYTSISPFIKTHFVAISEPMVAFSGLRYESIFG</sequence>
<dbReference type="EMBL" id="CVRI01000018">
    <property type="protein sequence ID" value="CRK90337.1"/>
    <property type="molecule type" value="Genomic_DNA"/>
</dbReference>
<proteinExistence type="predicted"/>
<reference evidence="1 2" key="1">
    <citation type="submission" date="2015-04" db="EMBL/GenBank/DDBJ databases">
        <authorList>
            <person name="Syromyatnikov M.Y."/>
            <person name="Popov V.N."/>
        </authorList>
    </citation>
    <scope>NUCLEOTIDE SEQUENCE [LARGE SCALE GENOMIC DNA]</scope>
</reference>
<protein>
    <submittedName>
        <fullName evidence="1">CLUMA_CG004043, isoform A</fullName>
    </submittedName>
</protein>
<evidence type="ECO:0000313" key="2">
    <source>
        <dbReference type="Proteomes" id="UP000183832"/>
    </source>
</evidence>
<dbReference type="Proteomes" id="UP000183832">
    <property type="component" value="Unassembled WGS sequence"/>
</dbReference>
<gene>
    <name evidence="1" type="ORF">CLUMA_CG004043</name>
</gene>
<keyword evidence="2" id="KW-1185">Reference proteome</keyword>
<organism evidence="1 2">
    <name type="scientific">Clunio marinus</name>
    <dbReference type="NCBI Taxonomy" id="568069"/>
    <lineage>
        <taxon>Eukaryota</taxon>
        <taxon>Metazoa</taxon>
        <taxon>Ecdysozoa</taxon>
        <taxon>Arthropoda</taxon>
        <taxon>Hexapoda</taxon>
        <taxon>Insecta</taxon>
        <taxon>Pterygota</taxon>
        <taxon>Neoptera</taxon>
        <taxon>Endopterygota</taxon>
        <taxon>Diptera</taxon>
        <taxon>Nematocera</taxon>
        <taxon>Chironomoidea</taxon>
        <taxon>Chironomidae</taxon>
        <taxon>Clunio</taxon>
    </lineage>
</organism>
<dbReference type="AlphaFoldDB" id="A0A1J1HW21"/>
<evidence type="ECO:0000313" key="1">
    <source>
        <dbReference type="EMBL" id="CRK90337.1"/>
    </source>
</evidence>
<name>A0A1J1HW21_9DIPT</name>